<feature type="domain" description="Quinolinate phosphoribosyl transferase C-terminal" evidence="6">
    <location>
        <begin position="106"/>
        <end position="260"/>
    </location>
</feature>
<evidence type="ECO:0000256" key="2">
    <source>
        <dbReference type="ARBA" id="ARBA00019205"/>
    </source>
</evidence>
<dbReference type="PIRSF" id="PIRSF006250">
    <property type="entry name" value="NadC_ModD"/>
    <property type="match status" value="1"/>
</dbReference>
<dbReference type="EMBL" id="RJVQ01000001">
    <property type="protein sequence ID" value="RQW64741.1"/>
    <property type="molecule type" value="Genomic_DNA"/>
</dbReference>
<dbReference type="Pfam" id="PF01729">
    <property type="entry name" value="QRPTase_C"/>
    <property type="match status" value="1"/>
</dbReference>
<dbReference type="Gene3D" id="3.20.20.70">
    <property type="entry name" value="Aldolase class I"/>
    <property type="match status" value="1"/>
</dbReference>
<dbReference type="AlphaFoldDB" id="A0A3N9TKU4"/>
<dbReference type="RefSeq" id="WP_124935392.1">
    <property type="nucleotide sequence ID" value="NZ_RJVQ01000001.1"/>
</dbReference>
<keyword evidence="3 5" id="KW-0328">Glycosyltransferase</keyword>
<feature type="domain" description="Quinolinate phosphoribosyl transferase N-terminal" evidence="7">
    <location>
        <begin position="22"/>
        <end position="104"/>
    </location>
</feature>
<evidence type="ECO:0000259" key="6">
    <source>
        <dbReference type="Pfam" id="PF01729"/>
    </source>
</evidence>
<organism evidence="8 9">
    <name type="scientific">Vibrio viridaestus</name>
    <dbReference type="NCBI Taxonomy" id="2487322"/>
    <lineage>
        <taxon>Bacteria</taxon>
        <taxon>Pseudomonadati</taxon>
        <taxon>Pseudomonadota</taxon>
        <taxon>Gammaproteobacteria</taxon>
        <taxon>Vibrionales</taxon>
        <taxon>Vibrionaceae</taxon>
        <taxon>Vibrio</taxon>
    </lineage>
</organism>
<dbReference type="Pfam" id="PF02749">
    <property type="entry name" value="QRPTase_N"/>
    <property type="match status" value="1"/>
</dbReference>
<dbReference type="Gene3D" id="3.90.1170.20">
    <property type="entry name" value="Quinolinate phosphoribosyl transferase, N-terminal domain"/>
    <property type="match status" value="1"/>
</dbReference>
<dbReference type="GO" id="GO:0009435">
    <property type="term" value="P:NAD+ biosynthetic process"/>
    <property type="evidence" value="ECO:0007669"/>
    <property type="project" value="InterPro"/>
</dbReference>
<dbReference type="NCBIfam" id="TIGR01334">
    <property type="entry name" value="modD"/>
    <property type="match status" value="1"/>
</dbReference>
<evidence type="ECO:0000256" key="1">
    <source>
        <dbReference type="ARBA" id="ARBA00009400"/>
    </source>
</evidence>
<dbReference type="InterPro" id="IPR036068">
    <property type="entry name" value="Nicotinate_pribotase-like_C"/>
</dbReference>
<dbReference type="InterPro" id="IPR013785">
    <property type="entry name" value="Aldolase_TIM"/>
</dbReference>
<dbReference type="Proteomes" id="UP000281112">
    <property type="component" value="Unassembled WGS sequence"/>
</dbReference>
<dbReference type="GO" id="GO:0034213">
    <property type="term" value="P:quinolinate catabolic process"/>
    <property type="evidence" value="ECO:0007669"/>
    <property type="project" value="TreeGrafter"/>
</dbReference>
<sequence>MDCVLSDAEIQTLLFKEAPYGDFTTSLLIGYSTASMVFSAEKDMSLCGVEESARMAMLKDLQVEIHARSGDFIQAGEPILTISGGIGELFTVWKVAQTLMEWMSGVASYTSELVRAADGVTVACSRKQIPFTKALSVKAVRAGGAIMHRLGFSDSLLIFSEHRQFFNRTEQEVIDYLSHSAPEYRTSVEVHSIDEAKRWIRSGAEIIQLNQFSAYDVAVCKQFVNWEGFKTKLAVYTDITLRNVSDFVSSGADILVTSTPYYAQPKRIKTQLTGGTGS</sequence>
<evidence type="ECO:0000256" key="4">
    <source>
        <dbReference type="ARBA" id="ARBA00022679"/>
    </source>
</evidence>
<reference evidence="8 9" key="1">
    <citation type="submission" date="2018-11" db="EMBL/GenBank/DDBJ databases">
        <title>Vibrio LJC006 sp. nov., isolated from seawater during the bloom of the enteromorpha.</title>
        <authorList>
            <person name="Liang J."/>
        </authorList>
    </citation>
    <scope>NUCLEOTIDE SEQUENCE [LARGE SCALE GENOMIC DNA]</scope>
    <source>
        <strain evidence="8 9">LJC006</strain>
    </source>
</reference>
<dbReference type="InterPro" id="IPR027277">
    <property type="entry name" value="NadC/ModD"/>
</dbReference>
<protein>
    <recommendedName>
        <fullName evidence="2">Putative pyrophosphorylase ModD</fullName>
    </recommendedName>
</protein>
<gene>
    <name evidence="8" type="primary">modD</name>
    <name evidence="8" type="ORF">EES38_01455</name>
</gene>
<evidence type="ECO:0000256" key="5">
    <source>
        <dbReference type="PIRNR" id="PIRNR006250"/>
    </source>
</evidence>
<dbReference type="PANTHER" id="PTHR32179:SF4">
    <property type="entry name" value="PYROPHOSPHORYLASE MODD-RELATED"/>
    <property type="match status" value="1"/>
</dbReference>
<dbReference type="SUPFAM" id="SSF54675">
    <property type="entry name" value="Nicotinate/Quinolinate PRTase N-terminal domain-like"/>
    <property type="match status" value="1"/>
</dbReference>
<dbReference type="GO" id="GO:0005737">
    <property type="term" value="C:cytoplasm"/>
    <property type="evidence" value="ECO:0007669"/>
    <property type="project" value="TreeGrafter"/>
</dbReference>
<keyword evidence="4 5" id="KW-0808">Transferase</keyword>
<dbReference type="PANTHER" id="PTHR32179">
    <property type="entry name" value="NICOTINATE-NUCLEOTIDE PYROPHOSPHORYLASE [CARBOXYLATING]"/>
    <property type="match status" value="1"/>
</dbReference>
<dbReference type="GO" id="GO:0004514">
    <property type="term" value="F:nicotinate-nucleotide diphosphorylase (carboxylating) activity"/>
    <property type="evidence" value="ECO:0007669"/>
    <property type="project" value="InterPro"/>
</dbReference>
<proteinExistence type="inferred from homology"/>
<dbReference type="InterPro" id="IPR002638">
    <property type="entry name" value="Quinolinate_PRibosylTrfase_C"/>
</dbReference>
<dbReference type="OrthoDB" id="8216773at2"/>
<evidence type="ECO:0000313" key="9">
    <source>
        <dbReference type="Proteomes" id="UP000281112"/>
    </source>
</evidence>
<dbReference type="SUPFAM" id="SSF51690">
    <property type="entry name" value="Nicotinate/Quinolinate PRTase C-terminal domain-like"/>
    <property type="match status" value="1"/>
</dbReference>
<comment type="similarity">
    <text evidence="1 5">Belongs to the NadC/ModD family.</text>
</comment>
<dbReference type="InterPro" id="IPR037128">
    <property type="entry name" value="Quinolinate_PRibosylTase_N_sf"/>
</dbReference>
<keyword evidence="9" id="KW-1185">Reference proteome</keyword>
<dbReference type="InterPro" id="IPR022412">
    <property type="entry name" value="Quinolinate_PRibosylTrfase_N"/>
</dbReference>
<dbReference type="InterPro" id="IPR006242">
    <property type="entry name" value="ModD"/>
</dbReference>
<accession>A0A3N9TKU4</accession>
<evidence type="ECO:0000256" key="3">
    <source>
        <dbReference type="ARBA" id="ARBA00022676"/>
    </source>
</evidence>
<evidence type="ECO:0000259" key="7">
    <source>
        <dbReference type="Pfam" id="PF02749"/>
    </source>
</evidence>
<comment type="caution">
    <text evidence="8">The sequence shown here is derived from an EMBL/GenBank/DDBJ whole genome shotgun (WGS) entry which is preliminary data.</text>
</comment>
<name>A0A3N9TKU4_9VIBR</name>
<evidence type="ECO:0000313" key="8">
    <source>
        <dbReference type="EMBL" id="RQW64741.1"/>
    </source>
</evidence>